<proteinExistence type="predicted"/>
<comment type="caution">
    <text evidence="1">The sequence shown here is derived from an EMBL/GenBank/DDBJ whole genome shotgun (WGS) entry which is preliminary data.</text>
</comment>
<dbReference type="InterPro" id="IPR018130">
    <property type="entry name" value="Ribosomal_uS2_CS"/>
</dbReference>
<dbReference type="PROSITE" id="PS00962">
    <property type="entry name" value="RIBOSOMAL_S2_1"/>
    <property type="match status" value="1"/>
</dbReference>
<name>A0ABM9ETP9_9BACI</name>
<keyword evidence="2" id="KW-1185">Reference proteome</keyword>
<sequence>MRKKLMYLILLVFVFSSALYFGHYINQQEYNRKYSIGFNESSIQYNLKNWLNRNDGSNLNPKIFDIKKLGSSSSYMVLFELENKVIGNAQLVKGRNNKLRIKQASYGDLNAYTFEDIKTNKGRYFLVMGKNPELMIDHIDVKVDYTMTYSYPINVSKDEFFYNYKNIPDDILQRPKIFYYDKTNKQLSDDELREIF</sequence>
<gene>
    <name evidence="1" type="ORF">BACCIP111895_03211</name>
</gene>
<dbReference type="Proteomes" id="UP000838308">
    <property type="component" value="Unassembled WGS sequence"/>
</dbReference>
<reference evidence="1" key="1">
    <citation type="submission" date="2022-04" db="EMBL/GenBank/DDBJ databases">
        <authorList>
            <person name="Criscuolo A."/>
        </authorList>
    </citation>
    <scope>NUCLEOTIDE SEQUENCE</scope>
    <source>
        <strain evidence="1">CIP111895</strain>
    </source>
</reference>
<accession>A0ABM9ETP9</accession>
<protein>
    <recommendedName>
        <fullName evidence="3">DUF4825 domain-containing protein</fullName>
    </recommendedName>
</protein>
<organism evidence="1 2">
    <name type="scientific">Neobacillus rhizosphaerae</name>
    <dbReference type="NCBI Taxonomy" id="2880965"/>
    <lineage>
        <taxon>Bacteria</taxon>
        <taxon>Bacillati</taxon>
        <taxon>Bacillota</taxon>
        <taxon>Bacilli</taxon>
        <taxon>Bacillales</taxon>
        <taxon>Bacillaceae</taxon>
        <taxon>Neobacillus</taxon>
    </lineage>
</organism>
<evidence type="ECO:0000313" key="2">
    <source>
        <dbReference type="Proteomes" id="UP000838308"/>
    </source>
</evidence>
<dbReference type="EMBL" id="CALBWS010000022">
    <property type="protein sequence ID" value="CAH2716027.1"/>
    <property type="molecule type" value="Genomic_DNA"/>
</dbReference>
<evidence type="ECO:0000313" key="1">
    <source>
        <dbReference type="EMBL" id="CAH2716027.1"/>
    </source>
</evidence>
<evidence type="ECO:0008006" key="3">
    <source>
        <dbReference type="Google" id="ProtNLM"/>
    </source>
</evidence>
<dbReference type="RefSeq" id="WP_248736288.1">
    <property type="nucleotide sequence ID" value="NZ_CALBWS010000022.1"/>
</dbReference>